<dbReference type="PANTHER" id="PTHR13090:SF1">
    <property type="entry name" value="ARGININE-HYDROXYLASE NDUFAF5, MITOCHONDRIAL"/>
    <property type="match status" value="1"/>
</dbReference>
<dbReference type="RefSeq" id="WP_283443570.1">
    <property type="nucleotide sequence ID" value="NZ_FXUL01000014.1"/>
</dbReference>
<keyword evidence="7 8" id="KW-0093">Biotin biosynthesis</keyword>
<organism evidence="10 11">
    <name type="scientific">Noviherbaspirillum suwonense</name>
    <dbReference type="NCBI Taxonomy" id="1224511"/>
    <lineage>
        <taxon>Bacteria</taxon>
        <taxon>Pseudomonadati</taxon>
        <taxon>Pseudomonadota</taxon>
        <taxon>Betaproteobacteria</taxon>
        <taxon>Burkholderiales</taxon>
        <taxon>Oxalobacteraceae</taxon>
        <taxon>Noviherbaspirillum</taxon>
    </lineage>
</organism>
<evidence type="ECO:0000313" key="11">
    <source>
        <dbReference type="Proteomes" id="UP001158049"/>
    </source>
</evidence>
<dbReference type="CDD" id="cd02440">
    <property type="entry name" value="AdoMet_MTases"/>
    <property type="match status" value="1"/>
</dbReference>
<evidence type="ECO:0000256" key="1">
    <source>
        <dbReference type="ARBA" id="ARBA00000852"/>
    </source>
</evidence>
<dbReference type="InterPro" id="IPR011814">
    <property type="entry name" value="BioC"/>
</dbReference>
<evidence type="ECO:0000256" key="2">
    <source>
        <dbReference type="ARBA" id="ARBA00004746"/>
    </source>
</evidence>
<name>A0ABY1QE83_9BURK</name>
<comment type="caution">
    <text evidence="10">The sequence shown here is derived from an EMBL/GenBank/DDBJ whole genome shotgun (WGS) entry which is preliminary data.</text>
</comment>
<dbReference type="Proteomes" id="UP001158049">
    <property type="component" value="Unassembled WGS sequence"/>
</dbReference>
<dbReference type="SUPFAM" id="SSF53335">
    <property type="entry name" value="S-adenosyl-L-methionine-dependent methyltransferases"/>
    <property type="match status" value="1"/>
</dbReference>
<dbReference type="Pfam" id="PF08241">
    <property type="entry name" value="Methyltransf_11"/>
    <property type="match status" value="1"/>
</dbReference>
<sequence>MPAVAPPSQSSPPAERISAPIDLQQVRRLFASPARVAESGFLRREIAGRMFERLELIKLAPSVVLDAGCGDGADLPVLRQRFGGARLVGVDASAAMLQAARASQTAAQSSMNRLLQRWLPKSAAGPGIGAELACADFAQLPLAAGSADLVWSNLALHWHPQPHRVFAEWRRVLRVDGLLMFSCFGPDSFRELRSAWAAAGPQPRVLPFVDMHDFGDMLIDAGFATPVMDMETITVTYADPQKLLQDVRAWGGNPLSTRSRGLVGHAAYRRMLAALEAGRRDDGTLPLTFEIVYGHAFCPAPRTTSSGESIIRFDRPRK</sequence>
<dbReference type="EC" id="2.1.1.197" evidence="3 8"/>
<evidence type="ECO:0000256" key="6">
    <source>
        <dbReference type="ARBA" id="ARBA00022691"/>
    </source>
</evidence>
<comment type="similarity">
    <text evidence="8">Belongs to the methyltransferase superfamily.</text>
</comment>
<comment type="catalytic activity">
    <reaction evidence="1 8">
        <text>malonyl-[ACP] + S-adenosyl-L-methionine = malonyl-[ACP] methyl ester + S-adenosyl-L-homocysteine</text>
        <dbReference type="Rhea" id="RHEA:17105"/>
        <dbReference type="Rhea" id="RHEA-COMP:9623"/>
        <dbReference type="Rhea" id="RHEA-COMP:9954"/>
        <dbReference type="ChEBI" id="CHEBI:57856"/>
        <dbReference type="ChEBI" id="CHEBI:59789"/>
        <dbReference type="ChEBI" id="CHEBI:78449"/>
        <dbReference type="ChEBI" id="CHEBI:78845"/>
        <dbReference type="EC" id="2.1.1.197"/>
    </reaction>
</comment>
<dbReference type="InterPro" id="IPR050602">
    <property type="entry name" value="Malonyl-ACP_OMT"/>
</dbReference>
<keyword evidence="11" id="KW-1185">Reference proteome</keyword>
<keyword evidence="5 8" id="KW-0808">Transferase</keyword>
<comment type="function">
    <text evidence="8">Converts the free carboxyl group of a malonyl-thioester to its methyl ester by transfer of a methyl group from S-adenosyl-L-methionine (SAM). It allows to synthesize pimeloyl-ACP via the fatty acid synthetic pathway.</text>
</comment>
<dbReference type="PANTHER" id="PTHR13090">
    <property type="entry name" value="ARGININE-HYDROXYLASE NDUFAF5, MITOCHONDRIAL"/>
    <property type="match status" value="1"/>
</dbReference>
<dbReference type="HAMAP" id="MF_00835">
    <property type="entry name" value="BioC"/>
    <property type="match status" value="1"/>
</dbReference>
<evidence type="ECO:0000256" key="8">
    <source>
        <dbReference type="HAMAP-Rule" id="MF_00835"/>
    </source>
</evidence>
<evidence type="ECO:0000256" key="3">
    <source>
        <dbReference type="ARBA" id="ARBA00012327"/>
    </source>
</evidence>
<evidence type="ECO:0000313" key="10">
    <source>
        <dbReference type="EMBL" id="SMP68989.1"/>
    </source>
</evidence>
<evidence type="ECO:0000256" key="5">
    <source>
        <dbReference type="ARBA" id="ARBA00022679"/>
    </source>
</evidence>
<evidence type="ECO:0000259" key="9">
    <source>
        <dbReference type="Pfam" id="PF08241"/>
    </source>
</evidence>
<dbReference type="Gene3D" id="3.40.50.150">
    <property type="entry name" value="Vaccinia Virus protein VP39"/>
    <property type="match status" value="1"/>
</dbReference>
<comment type="pathway">
    <text evidence="2 8">Cofactor biosynthesis; biotin biosynthesis.</text>
</comment>
<gene>
    <name evidence="8" type="primary">bioC</name>
    <name evidence="10" type="ORF">SAMN06295970_114104</name>
</gene>
<feature type="domain" description="Methyltransferase type 11" evidence="9">
    <location>
        <begin position="65"/>
        <end position="181"/>
    </location>
</feature>
<protein>
    <recommendedName>
        <fullName evidence="3 8">Malonyl-[acyl-carrier protein] O-methyltransferase</fullName>
        <shortName evidence="8">Malonyl-ACP O-methyltransferase</shortName>
        <ecNumber evidence="3 8">2.1.1.197</ecNumber>
    </recommendedName>
    <alternativeName>
        <fullName evidence="8">Biotin synthesis protein BioC</fullName>
    </alternativeName>
</protein>
<evidence type="ECO:0000256" key="7">
    <source>
        <dbReference type="ARBA" id="ARBA00022756"/>
    </source>
</evidence>
<proteinExistence type="inferred from homology"/>
<dbReference type="EMBL" id="FXUL01000014">
    <property type="protein sequence ID" value="SMP68989.1"/>
    <property type="molecule type" value="Genomic_DNA"/>
</dbReference>
<keyword evidence="4 8" id="KW-0489">Methyltransferase</keyword>
<dbReference type="InterPro" id="IPR013216">
    <property type="entry name" value="Methyltransf_11"/>
</dbReference>
<dbReference type="InterPro" id="IPR029063">
    <property type="entry name" value="SAM-dependent_MTases_sf"/>
</dbReference>
<keyword evidence="6 8" id="KW-0949">S-adenosyl-L-methionine</keyword>
<reference evidence="10 11" key="1">
    <citation type="submission" date="2017-05" db="EMBL/GenBank/DDBJ databases">
        <authorList>
            <person name="Varghese N."/>
            <person name="Submissions S."/>
        </authorList>
    </citation>
    <scope>NUCLEOTIDE SEQUENCE [LARGE SCALE GENOMIC DNA]</scope>
    <source>
        <strain evidence="10 11">DSM 26001</strain>
    </source>
</reference>
<evidence type="ECO:0000256" key="4">
    <source>
        <dbReference type="ARBA" id="ARBA00022603"/>
    </source>
</evidence>
<accession>A0ABY1QE83</accession>